<dbReference type="GO" id="GO:0016887">
    <property type="term" value="F:ATP hydrolysis activity"/>
    <property type="evidence" value="ECO:0007669"/>
    <property type="project" value="InterPro"/>
</dbReference>
<accession>A0A2U8WSB3</accession>
<evidence type="ECO:0000259" key="8">
    <source>
        <dbReference type="PROSITE" id="PS50893"/>
    </source>
</evidence>
<keyword evidence="10" id="KW-1185">Reference proteome</keyword>
<proteinExistence type="inferred from homology"/>
<dbReference type="OrthoDB" id="9815712at2"/>
<comment type="similarity">
    <text evidence="2">Belongs to the ABC transporter superfamily.</text>
</comment>
<dbReference type="Pfam" id="PF00005">
    <property type="entry name" value="ABC_tran"/>
    <property type="match status" value="1"/>
</dbReference>
<keyword evidence="7" id="KW-0472">Membrane</keyword>
<dbReference type="GO" id="GO:0005524">
    <property type="term" value="F:ATP binding"/>
    <property type="evidence" value="ECO:0007669"/>
    <property type="project" value="UniProtKB-KW"/>
</dbReference>
<feature type="domain" description="ABC transporter" evidence="8">
    <location>
        <begin position="2"/>
        <end position="249"/>
    </location>
</feature>
<dbReference type="SMART" id="SM00382">
    <property type="entry name" value="AAA"/>
    <property type="match status" value="1"/>
</dbReference>
<gene>
    <name evidence="9" type="primary">nikD</name>
    <name evidence="9" type="ORF">DK419_23790</name>
</gene>
<dbReference type="GO" id="GO:0005886">
    <property type="term" value="C:plasma membrane"/>
    <property type="evidence" value="ECO:0007669"/>
    <property type="project" value="UniProtKB-SubCell"/>
</dbReference>
<evidence type="ECO:0000313" key="10">
    <source>
        <dbReference type="Proteomes" id="UP000245444"/>
    </source>
</evidence>
<evidence type="ECO:0000256" key="1">
    <source>
        <dbReference type="ARBA" id="ARBA00004417"/>
    </source>
</evidence>
<dbReference type="KEGG" id="mtea:DK419_23790"/>
<comment type="subcellular location">
    <subcellularLocation>
        <location evidence="1">Cell inner membrane</location>
        <topology evidence="1">Peripheral membrane protein</topology>
    </subcellularLocation>
</comment>
<dbReference type="InterPro" id="IPR050388">
    <property type="entry name" value="ABC_Ni/Peptide_Import"/>
</dbReference>
<evidence type="ECO:0000256" key="3">
    <source>
        <dbReference type="ARBA" id="ARBA00022448"/>
    </source>
</evidence>
<dbReference type="Proteomes" id="UP000245444">
    <property type="component" value="Chromosome"/>
</dbReference>
<dbReference type="CDD" id="cd03257">
    <property type="entry name" value="ABC_NikE_OppD_transporters"/>
    <property type="match status" value="1"/>
</dbReference>
<protein>
    <submittedName>
        <fullName evidence="9">Nickel import ATP-binding protein NikD</fullName>
    </submittedName>
</protein>
<keyword evidence="5" id="KW-0547">Nucleotide-binding</keyword>
<keyword evidence="3" id="KW-0813">Transport</keyword>
<dbReference type="InterPro" id="IPR003593">
    <property type="entry name" value="AAA+_ATPase"/>
</dbReference>
<evidence type="ECO:0000256" key="4">
    <source>
        <dbReference type="ARBA" id="ARBA00022475"/>
    </source>
</evidence>
<dbReference type="InterPro" id="IPR027417">
    <property type="entry name" value="P-loop_NTPase"/>
</dbReference>
<evidence type="ECO:0000256" key="7">
    <source>
        <dbReference type="ARBA" id="ARBA00023136"/>
    </source>
</evidence>
<dbReference type="PROSITE" id="PS00211">
    <property type="entry name" value="ABC_TRANSPORTER_1"/>
    <property type="match status" value="1"/>
</dbReference>
<dbReference type="Gene3D" id="3.40.50.300">
    <property type="entry name" value="P-loop containing nucleotide triphosphate hydrolases"/>
    <property type="match status" value="1"/>
</dbReference>
<evidence type="ECO:0000256" key="5">
    <source>
        <dbReference type="ARBA" id="ARBA00022741"/>
    </source>
</evidence>
<evidence type="ECO:0000256" key="2">
    <source>
        <dbReference type="ARBA" id="ARBA00005417"/>
    </source>
</evidence>
<evidence type="ECO:0000256" key="6">
    <source>
        <dbReference type="ARBA" id="ARBA00022840"/>
    </source>
</evidence>
<dbReference type="EMBL" id="CP029553">
    <property type="protein sequence ID" value="AWN49007.1"/>
    <property type="molecule type" value="Genomic_DNA"/>
</dbReference>
<dbReference type="InterPro" id="IPR003439">
    <property type="entry name" value="ABC_transporter-like_ATP-bd"/>
</dbReference>
<dbReference type="PANTHER" id="PTHR43297:SF2">
    <property type="entry name" value="DIPEPTIDE TRANSPORT ATP-BINDING PROTEIN DPPD"/>
    <property type="match status" value="1"/>
</dbReference>
<dbReference type="PANTHER" id="PTHR43297">
    <property type="entry name" value="OLIGOPEPTIDE TRANSPORT ATP-BINDING PROTEIN APPD"/>
    <property type="match status" value="1"/>
</dbReference>
<keyword evidence="4" id="KW-1003">Cell membrane</keyword>
<name>A0A2U8WSB3_9HYPH</name>
<sequence>MLRAEGLCVETWRGAEPVPLVRDATLELRKGEVLALVGASGSGKSLACAALLDVLPPGTRRRGGRVLLDGAEVEPVSLRGRAVASVLQAPRTAFNPLRTIGDHAGETLAVAGRRGRAGRAAVREAMREALAAVGLGDDPRVPDLYPFQMSGGMLQRAMIALALLSGAPFLIADEPTTDLDLVAQGRILDLLGGLVRARGLGLLIVTHDLGVVARLADRVAVMEAGRIVETAPAASLFSHPAEPATRALLAAHRALHEFPNEVRAEVPAEVPA</sequence>
<reference evidence="9 10" key="1">
    <citation type="submission" date="2018-05" db="EMBL/GenBank/DDBJ databases">
        <title>Complete Genome Sequence of Methylobacterium sp. 17Sr1-28.</title>
        <authorList>
            <person name="Srinivasan S."/>
        </authorList>
    </citation>
    <scope>NUCLEOTIDE SEQUENCE [LARGE SCALE GENOMIC DNA]</scope>
    <source>
        <strain evidence="9 10">17Sr1-28</strain>
    </source>
</reference>
<keyword evidence="6 9" id="KW-0067">ATP-binding</keyword>
<dbReference type="InterPro" id="IPR017871">
    <property type="entry name" value="ABC_transporter-like_CS"/>
</dbReference>
<dbReference type="PROSITE" id="PS50893">
    <property type="entry name" value="ABC_TRANSPORTER_2"/>
    <property type="match status" value="1"/>
</dbReference>
<evidence type="ECO:0000313" key="9">
    <source>
        <dbReference type="EMBL" id="AWN49007.1"/>
    </source>
</evidence>
<dbReference type="SUPFAM" id="SSF52540">
    <property type="entry name" value="P-loop containing nucleoside triphosphate hydrolases"/>
    <property type="match status" value="1"/>
</dbReference>
<organism evidence="9 10">
    <name type="scientific">Methylobacterium terrae</name>
    <dbReference type="NCBI Taxonomy" id="2202827"/>
    <lineage>
        <taxon>Bacteria</taxon>
        <taxon>Pseudomonadati</taxon>
        <taxon>Pseudomonadota</taxon>
        <taxon>Alphaproteobacteria</taxon>
        <taxon>Hyphomicrobiales</taxon>
        <taxon>Methylobacteriaceae</taxon>
        <taxon>Methylobacterium</taxon>
    </lineage>
</organism>
<dbReference type="AlphaFoldDB" id="A0A2U8WSB3"/>